<comment type="similarity">
    <text evidence="6">Belongs to the nlpA lipoprotein family.</text>
</comment>
<dbReference type="RefSeq" id="WP_163239586.1">
    <property type="nucleotide sequence ID" value="NZ_CP082780.1"/>
</dbReference>
<evidence type="ECO:0000256" key="1">
    <source>
        <dbReference type="ARBA" id="ARBA00004635"/>
    </source>
</evidence>
<feature type="lipid moiety-binding region" description="S-diacylglycerol cysteine" evidence="7">
    <location>
        <position position="20"/>
    </location>
</feature>
<dbReference type="EMBL" id="JAAIWN010000003">
    <property type="protein sequence ID" value="NEY80313.1"/>
    <property type="molecule type" value="Genomic_DNA"/>
</dbReference>
<evidence type="ECO:0000256" key="8">
    <source>
        <dbReference type="SAM" id="SignalP"/>
    </source>
</evidence>
<dbReference type="AlphaFoldDB" id="A0A6B3VX55"/>
<dbReference type="InterPro" id="IPR004872">
    <property type="entry name" value="Lipoprotein_NlpA"/>
</dbReference>
<evidence type="ECO:0000313" key="12">
    <source>
        <dbReference type="Proteomes" id="UP000570010"/>
    </source>
</evidence>
<proteinExistence type="inferred from homology"/>
<evidence type="ECO:0000256" key="6">
    <source>
        <dbReference type="PIRNR" id="PIRNR002854"/>
    </source>
</evidence>
<evidence type="ECO:0000256" key="4">
    <source>
        <dbReference type="ARBA" id="ARBA00023139"/>
    </source>
</evidence>
<keyword evidence="4" id="KW-0564">Palmitate</keyword>
<keyword evidence="5 6" id="KW-0449">Lipoprotein</keyword>
<evidence type="ECO:0000256" key="2">
    <source>
        <dbReference type="ARBA" id="ARBA00022729"/>
    </source>
</evidence>
<dbReference type="GO" id="GO:0016020">
    <property type="term" value="C:membrane"/>
    <property type="evidence" value="ECO:0007669"/>
    <property type="project" value="UniProtKB-SubCell"/>
</dbReference>
<evidence type="ECO:0000256" key="3">
    <source>
        <dbReference type="ARBA" id="ARBA00023136"/>
    </source>
</evidence>
<dbReference type="Proteomes" id="UP000472971">
    <property type="component" value="Unassembled WGS sequence"/>
</dbReference>
<keyword evidence="11" id="KW-1185">Reference proteome</keyword>
<dbReference type="Pfam" id="PF03180">
    <property type="entry name" value="Lipoprotein_9"/>
    <property type="match status" value="1"/>
</dbReference>
<dbReference type="Proteomes" id="UP000570010">
    <property type="component" value="Unassembled WGS sequence"/>
</dbReference>
<accession>A0A6B3VX55</accession>
<reference evidence="10 11" key="1">
    <citation type="submission" date="2020-02" db="EMBL/GenBank/DDBJ databases">
        <title>Bacillus aquiflavi sp. nov., isolated from yellow water of strong flavor Chinese baijiu in Yibin region of China.</title>
        <authorList>
            <person name="Xie J."/>
        </authorList>
    </citation>
    <scope>NUCLEOTIDE SEQUENCE [LARGE SCALE GENOMIC DNA]</scope>
    <source>
        <strain evidence="10 11">3H-10</strain>
    </source>
</reference>
<feature type="chain" id="PRO_5038310130" description="Lipoprotein" evidence="8">
    <location>
        <begin position="20"/>
        <end position="280"/>
    </location>
</feature>
<name>A0A6B3VX55_9BACI</name>
<sequence length="280" mass="31102">MKKCSFSFLIIMLTLSLIGCGKSVEGDTKKVKVGIRSSELRTWEFIKEKALKEGLEIEIVNFNASVDPNQVLLEGDIDVNAFQHIAYLTSFNEKNGADIVPIGTTLIAPLGLYSTKIKSIDDIPNNAKIAVPNDTTNWGRALLLLQEAGLIKVVDDFDGNGGEDKIKDNPKNIHIVPVDGATTPRVMEDVDASIINNGVAVEAGLLLKDAIIHESKTAKPYINVIAARKEDQHRKELKKLVELYQTEEVENFMKKTYNGNYIPIFIPLEELNSFKETFKN</sequence>
<comment type="subcellular location">
    <subcellularLocation>
        <location evidence="1">Membrane</location>
        <topology evidence="1">Lipid-anchor</topology>
    </subcellularLocation>
</comment>
<dbReference type="PANTHER" id="PTHR30429">
    <property type="entry name" value="D-METHIONINE-BINDING LIPOPROTEIN METQ"/>
    <property type="match status" value="1"/>
</dbReference>
<reference evidence="9 12" key="2">
    <citation type="submission" date="2020-07" db="EMBL/GenBank/DDBJ databases">
        <authorList>
            <person name="Feng H."/>
        </authorList>
    </citation>
    <scope>NUCLEOTIDE SEQUENCE [LARGE SCALE GENOMIC DNA]</scope>
    <source>
        <strain evidence="12">s-12</strain>
        <strain evidence="9">S-12</strain>
    </source>
</reference>
<keyword evidence="2 8" id="KW-0732">Signal</keyword>
<evidence type="ECO:0000313" key="9">
    <source>
        <dbReference type="EMBL" id="MBA4535938.1"/>
    </source>
</evidence>
<evidence type="ECO:0000256" key="5">
    <source>
        <dbReference type="ARBA" id="ARBA00023288"/>
    </source>
</evidence>
<keyword evidence="3" id="KW-0472">Membrane</keyword>
<dbReference type="EMBL" id="JACEIO010000003">
    <property type="protein sequence ID" value="MBA4535938.1"/>
    <property type="molecule type" value="Genomic_DNA"/>
</dbReference>
<dbReference type="PROSITE" id="PS51257">
    <property type="entry name" value="PROKAR_LIPOPROTEIN"/>
    <property type="match status" value="1"/>
</dbReference>
<evidence type="ECO:0000256" key="7">
    <source>
        <dbReference type="PIRSR" id="PIRSR002854-1"/>
    </source>
</evidence>
<evidence type="ECO:0000313" key="11">
    <source>
        <dbReference type="Proteomes" id="UP000472971"/>
    </source>
</evidence>
<evidence type="ECO:0000313" key="10">
    <source>
        <dbReference type="EMBL" id="NEY80313.1"/>
    </source>
</evidence>
<dbReference type="Gene3D" id="3.40.190.10">
    <property type="entry name" value="Periplasmic binding protein-like II"/>
    <property type="match status" value="2"/>
</dbReference>
<dbReference type="PANTHER" id="PTHR30429:SF3">
    <property type="entry name" value="LIPOPROTEIN"/>
    <property type="match status" value="1"/>
</dbReference>
<protein>
    <recommendedName>
        <fullName evidence="6">Lipoprotein</fullName>
    </recommendedName>
</protein>
<dbReference type="SUPFAM" id="SSF53850">
    <property type="entry name" value="Periplasmic binding protein-like II"/>
    <property type="match status" value="1"/>
</dbReference>
<organism evidence="10 11">
    <name type="scientific">Bacillus aquiflavi</name>
    <dbReference type="NCBI Taxonomy" id="2672567"/>
    <lineage>
        <taxon>Bacteria</taxon>
        <taxon>Bacillati</taxon>
        <taxon>Bacillota</taxon>
        <taxon>Bacilli</taxon>
        <taxon>Bacillales</taxon>
        <taxon>Bacillaceae</taxon>
        <taxon>Bacillus</taxon>
    </lineage>
</organism>
<feature type="signal peptide" evidence="8">
    <location>
        <begin position="1"/>
        <end position="19"/>
    </location>
</feature>
<gene>
    <name evidence="10" type="ORF">G4D64_01995</name>
    <name evidence="9" type="ORF">H1Z61_02000</name>
</gene>
<dbReference type="PIRSF" id="PIRSF002854">
    <property type="entry name" value="MetQ"/>
    <property type="match status" value="1"/>
</dbReference>
<comment type="caution">
    <text evidence="10">The sequence shown here is derived from an EMBL/GenBank/DDBJ whole genome shotgun (WGS) entry which is preliminary data.</text>
</comment>